<keyword evidence="4 6" id="KW-1133">Transmembrane helix</keyword>
<dbReference type="GO" id="GO:0016020">
    <property type="term" value="C:membrane"/>
    <property type="evidence" value="ECO:0007669"/>
    <property type="project" value="UniProtKB-SubCell"/>
</dbReference>
<evidence type="ECO:0000256" key="3">
    <source>
        <dbReference type="ARBA" id="ARBA00022692"/>
    </source>
</evidence>
<evidence type="ECO:0000256" key="2">
    <source>
        <dbReference type="ARBA" id="ARBA00009853"/>
    </source>
</evidence>
<organism evidence="8 9">
    <name type="scientific">Aliiruegeria lutimaris</name>
    <dbReference type="NCBI Taxonomy" id="571298"/>
    <lineage>
        <taxon>Bacteria</taxon>
        <taxon>Pseudomonadati</taxon>
        <taxon>Pseudomonadota</taxon>
        <taxon>Alphaproteobacteria</taxon>
        <taxon>Rhodobacterales</taxon>
        <taxon>Roseobacteraceae</taxon>
        <taxon>Aliiruegeria</taxon>
    </lineage>
</organism>
<accession>A0A1G8MFM2</accession>
<feature type="transmembrane region" description="Helical" evidence="6">
    <location>
        <begin position="114"/>
        <end position="132"/>
    </location>
</feature>
<feature type="transmembrane region" description="Helical" evidence="6">
    <location>
        <begin position="64"/>
        <end position="81"/>
    </location>
</feature>
<dbReference type="InterPro" id="IPR037185">
    <property type="entry name" value="EmrE-like"/>
</dbReference>
<comment type="subcellular location">
    <subcellularLocation>
        <location evidence="1">Membrane</location>
        <topology evidence="1">Multi-pass membrane protein</topology>
    </subcellularLocation>
</comment>
<dbReference type="EMBL" id="FNEK01000005">
    <property type="protein sequence ID" value="SDI66672.1"/>
    <property type="molecule type" value="Genomic_DNA"/>
</dbReference>
<protein>
    <submittedName>
        <fullName evidence="8">EamA domain-containing membrane protein RarD</fullName>
    </submittedName>
</protein>
<dbReference type="PANTHER" id="PTHR22911">
    <property type="entry name" value="ACYL-MALONYL CONDENSING ENZYME-RELATED"/>
    <property type="match status" value="1"/>
</dbReference>
<proteinExistence type="inferred from homology"/>
<feature type="domain" description="EamA" evidence="7">
    <location>
        <begin position="13"/>
        <end position="128"/>
    </location>
</feature>
<evidence type="ECO:0000256" key="5">
    <source>
        <dbReference type="ARBA" id="ARBA00023136"/>
    </source>
</evidence>
<keyword evidence="9" id="KW-1185">Reference proteome</keyword>
<feature type="domain" description="EamA" evidence="7">
    <location>
        <begin position="137"/>
        <end position="275"/>
    </location>
</feature>
<name>A0A1G8MFM2_9RHOB</name>
<evidence type="ECO:0000256" key="4">
    <source>
        <dbReference type="ARBA" id="ARBA00022989"/>
    </source>
</evidence>
<reference evidence="8 9" key="1">
    <citation type="submission" date="2016-10" db="EMBL/GenBank/DDBJ databases">
        <authorList>
            <person name="de Groot N.N."/>
        </authorList>
    </citation>
    <scope>NUCLEOTIDE SEQUENCE [LARGE SCALE GENOMIC DNA]</scope>
    <source>
        <strain evidence="8 9">DSM 25294</strain>
    </source>
</reference>
<feature type="transmembrane region" description="Helical" evidence="6">
    <location>
        <begin position="87"/>
        <end position="105"/>
    </location>
</feature>
<dbReference type="AlphaFoldDB" id="A0A1G8MFM2"/>
<dbReference type="Pfam" id="PF00892">
    <property type="entry name" value="EamA"/>
    <property type="match status" value="2"/>
</dbReference>
<evidence type="ECO:0000313" key="8">
    <source>
        <dbReference type="EMBL" id="SDI66672.1"/>
    </source>
</evidence>
<feature type="transmembrane region" description="Helical" evidence="6">
    <location>
        <begin position="138"/>
        <end position="156"/>
    </location>
</feature>
<evidence type="ECO:0000256" key="6">
    <source>
        <dbReference type="SAM" id="Phobius"/>
    </source>
</evidence>
<keyword evidence="3 6" id="KW-0812">Transmembrane</keyword>
<dbReference type="Proteomes" id="UP000199382">
    <property type="component" value="Unassembled WGS sequence"/>
</dbReference>
<dbReference type="SUPFAM" id="SSF103481">
    <property type="entry name" value="Multidrug resistance efflux transporter EmrE"/>
    <property type="match status" value="2"/>
</dbReference>
<feature type="transmembrane region" description="Helical" evidence="6">
    <location>
        <begin position="168"/>
        <end position="187"/>
    </location>
</feature>
<keyword evidence="5 6" id="KW-0472">Membrane</keyword>
<feature type="transmembrane region" description="Helical" evidence="6">
    <location>
        <begin position="207"/>
        <end position="226"/>
    </location>
</feature>
<gene>
    <name evidence="8" type="ORF">SAMN04488026_1005106</name>
</gene>
<feature type="transmembrane region" description="Helical" evidence="6">
    <location>
        <begin position="233"/>
        <end position="253"/>
    </location>
</feature>
<dbReference type="InterPro" id="IPR000620">
    <property type="entry name" value="EamA_dom"/>
</dbReference>
<dbReference type="PANTHER" id="PTHR22911:SF6">
    <property type="entry name" value="SOLUTE CARRIER FAMILY 35 MEMBER G1"/>
    <property type="match status" value="1"/>
</dbReference>
<feature type="transmembrane region" description="Helical" evidence="6">
    <location>
        <begin position="259"/>
        <end position="277"/>
    </location>
</feature>
<evidence type="ECO:0000313" key="9">
    <source>
        <dbReference type="Proteomes" id="UP000199382"/>
    </source>
</evidence>
<evidence type="ECO:0000256" key="1">
    <source>
        <dbReference type="ARBA" id="ARBA00004141"/>
    </source>
</evidence>
<evidence type="ECO:0000259" key="7">
    <source>
        <dbReference type="Pfam" id="PF00892"/>
    </source>
</evidence>
<feature type="transmembrane region" description="Helical" evidence="6">
    <location>
        <begin position="25"/>
        <end position="43"/>
    </location>
</feature>
<comment type="similarity">
    <text evidence="2">Belongs to the drug/metabolite transporter (DMT) superfamily. 10 TMS drug/metabolite exporter (DME) (TC 2.A.7.3) family.</text>
</comment>
<sequence length="288" mass="31230">MLGFCILAPLADATAKLIGAAIPLGQLVLVRFAIQALILWPLFRRGGHRLSLPPRLFGRILWRTLLQVAGIATMVFALRHLPLADAIAIAYVMPFFMLLLGRFVLQEQVGSRRLVACIVGFAGTLMVVQPAFAQLGWVALLPLLVAVEFALFILVTRQISREIAPIPLQAITGLLGTALLFPVILLAEGSGIAELDPVEPTLREGLLLVALGILGTLSHLLMTWALRFAPAATLAPMQYLEIPFGALFGWLIFAQFPNGLALAGICVVMLSGLYIIWRERMASRAPAR</sequence>